<keyword evidence="5" id="KW-1185">Reference proteome</keyword>
<dbReference type="InterPro" id="IPR025286">
    <property type="entry name" value="MOFRL_assoc_dom"/>
</dbReference>
<dbReference type="InterPro" id="IPR039760">
    <property type="entry name" value="MOFRL_protein"/>
</dbReference>
<dbReference type="SUPFAM" id="SSF82544">
    <property type="entry name" value="GckA/TtuD-like"/>
    <property type="match status" value="1"/>
</dbReference>
<sequence length="423" mass="45298">MAGRSGSVGMGYVLPRLARFHRDSRRIFNAAVYAVQPQVLTRKNIHVINDQLNFKVIEGAKDNIPDESSLLASQKIVQMIESLTETDILFVLITGGGSALAPLPKSPVTLTEKQDLIRALSRAGASIEEINTVRTRLSALKGGQLLARTRARVISLILSDIIGSPLHLIASGPTVPPLPTGRIEDAAEILLRYNIEVNEKLAGVINQSSAPQPQFASVENHIIGSNLIALEAAKEEALSLGYHVVIATDRLCGEARNVGRDIVKIAMDRDSSNLNLNEVIHEQLKNLPKGAPVCVLFGGETTVKVTGTGIGGRNQELALSAAIALEGFHRDVVLLSAGTDGIDGPTDAAGAVVDQNTVSSRMSLRDFEIKADASSYLFNNDSYNFFKGNDDTHLKIGHTGTNVMDVQILLFETAIDNGSASQL</sequence>
<dbReference type="Gene3D" id="3.40.1480.10">
    <property type="entry name" value="MOFRL domain"/>
    <property type="match status" value="1"/>
</dbReference>
<dbReference type="InterPro" id="IPR007835">
    <property type="entry name" value="MOFRL"/>
</dbReference>
<protein>
    <recommendedName>
        <fullName evidence="6">Glycerate kinase</fullName>
    </recommendedName>
</protein>
<feature type="domain" description="MOFRL-associated" evidence="3">
    <location>
        <begin position="51"/>
        <end position="201"/>
    </location>
</feature>
<dbReference type="Proteomes" id="UP000594260">
    <property type="component" value="Unplaced"/>
</dbReference>
<comment type="similarity">
    <text evidence="1">Belongs to the glycerate kinase type-2 family.</text>
</comment>
<evidence type="ECO:0000313" key="4">
    <source>
        <dbReference type="EnsemblMetazoa" id="XP_022669761"/>
    </source>
</evidence>
<name>A0A7M7KTV2_VARDE</name>
<dbReference type="PANTHER" id="PTHR12227">
    <property type="entry name" value="GLYCERATE KINASE"/>
    <property type="match status" value="1"/>
</dbReference>
<accession>A0A7M7KTV2</accession>
<dbReference type="GeneID" id="111253876"/>
<evidence type="ECO:0000256" key="1">
    <source>
        <dbReference type="ARBA" id="ARBA00005393"/>
    </source>
</evidence>
<dbReference type="PANTHER" id="PTHR12227:SF0">
    <property type="entry name" value="GLYCERATE KINASE"/>
    <property type="match status" value="1"/>
</dbReference>
<dbReference type="GO" id="GO:0008887">
    <property type="term" value="F:glycerate kinase activity"/>
    <property type="evidence" value="ECO:0007669"/>
    <property type="project" value="InterPro"/>
</dbReference>
<proteinExistence type="inferred from homology"/>
<dbReference type="Gene3D" id="3.40.50.10180">
    <property type="entry name" value="Glycerate kinase, MOFRL-like N-terminal domain"/>
    <property type="match status" value="1"/>
</dbReference>
<reference evidence="4" key="1">
    <citation type="submission" date="2021-01" db="UniProtKB">
        <authorList>
            <consortium name="EnsemblMetazoa"/>
        </authorList>
    </citation>
    <scope>IDENTIFICATION</scope>
</reference>
<dbReference type="InterPro" id="IPR037035">
    <property type="entry name" value="GK-like_C_sf"/>
</dbReference>
<dbReference type="Pfam" id="PF05161">
    <property type="entry name" value="MOFRL"/>
    <property type="match status" value="1"/>
</dbReference>
<feature type="domain" description="MOFRL" evidence="2">
    <location>
        <begin position="293"/>
        <end position="405"/>
    </location>
</feature>
<dbReference type="EnsemblMetazoa" id="XM_022814026">
    <property type="protein sequence ID" value="XP_022669761"/>
    <property type="gene ID" value="LOC111253876"/>
</dbReference>
<dbReference type="AlphaFoldDB" id="A0A7M7KTV2"/>
<dbReference type="InterPro" id="IPR038614">
    <property type="entry name" value="GK_N_sf"/>
</dbReference>
<dbReference type="GO" id="GO:0005737">
    <property type="term" value="C:cytoplasm"/>
    <property type="evidence" value="ECO:0007669"/>
    <property type="project" value="TreeGrafter"/>
</dbReference>
<evidence type="ECO:0008006" key="6">
    <source>
        <dbReference type="Google" id="ProtNLM"/>
    </source>
</evidence>
<evidence type="ECO:0000313" key="5">
    <source>
        <dbReference type="Proteomes" id="UP000594260"/>
    </source>
</evidence>
<evidence type="ECO:0000259" key="2">
    <source>
        <dbReference type="Pfam" id="PF05161"/>
    </source>
</evidence>
<organism evidence="4 5">
    <name type="scientific">Varroa destructor</name>
    <name type="common">Honeybee mite</name>
    <dbReference type="NCBI Taxonomy" id="109461"/>
    <lineage>
        <taxon>Eukaryota</taxon>
        <taxon>Metazoa</taxon>
        <taxon>Ecdysozoa</taxon>
        <taxon>Arthropoda</taxon>
        <taxon>Chelicerata</taxon>
        <taxon>Arachnida</taxon>
        <taxon>Acari</taxon>
        <taxon>Parasitiformes</taxon>
        <taxon>Mesostigmata</taxon>
        <taxon>Gamasina</taxon>
        <taxon>Dermanyssoidea</taxon>
        <taxon>Varroidae</taxon>
        <taxon>Varroa</taxon>
    </lineage>
</organism>
<evidence type="ECO:0000259" key="3">
    <source>
        <dbReference type="Pfam" id="PF13660"/>
    </source>
</evidence>
<dbReference type="Pfam" id="PF13660">
    <property type="entry name" value="DUF4147"/>
    <property type="match status" value="1"/>
</dbReference>
<dbReference type="RefSeq" id="XP_022669761.1">
    <property type="nucleotide sequence ID" value="XM_022814026.1"/>
</dbReference>